<keyword evidence="7" id="KW-1185">Reference proteome</keyword>
<dbReference type="Pfam" id="PF00838">
    <property type="entry name" value="TCTP"/>
    <property type="match status" value="1"/>
</dbReference>
<dbReference type="InterPro" id="IPR034737">
    <property type="entry name" value="TCTP"/>
</dbReference>
<dbReference type="SUPFAM" id="SSF51316">
    <property type="entry name" value="Mss4-like"/>
    <property type="match status" value="1"/>
</dbReference>
<comment type="caution">
    <text evidence="6">The sequence shown here is derived from an EMBL/GenBank/DDBJ whole genome shotgun (WGS) entry which is preliminary data.</text>
</comment>
<dbReference type="AlphaFoldDB" id="A0A9X9MAT9"/>
<evidence type="ECO:0000256" key="3">
    <source>
        <dbReference type="ARBA" id="ARBA00047116"/>
    </source>
</evidence>
<dbReference type="InterPro" id="IPR011323">
    <property type="entry name" value="Mss4/transl-control_tumour"/>
</dbReference>
<evidence type="ECO:0000313" key="7">
    <source>
        <dbReference type="Proteomes" id="UP000269945"/>
    </source>
</evidence>
<dbReference type="GO" id="GO:0005509">
    <property type="term" value="F:calcium ion binding"/>
    <property type="evidence" value="ECO:0007669"/>
    <property type="project" value="TreeGrafter"/>
</dbReference>
<dbReference type="PANTHER" id="PTHR11991">
    <property type="entry name" value="TRANSLATIONALLY CONTROLLED TUMOR PROTEIN-RELATED"/>
    <property type="match status" value="1"/>
</dbReference>
<feature type="domain" description="TCTP" evidence="5">
    <location>
        <begin position="1"/>
        <end position="136"/>
    </location>
</feature>
<reference evidence="6 7" key="1">
    <citation type="submission" date="2018-10" db="EMBL/GenBank/DDBJ databases">
        <authorList>
            <person name="Ekblom R."/>
            <person name="Jareborg N."/>
        </authorList>
    </citation>
    <scope>NUCLEOTIDE SEQUENCE [LARGE SCALE GENOMIC DNA]</scope>
    <source>
        <tissue evidence="6">Muscle</tissue>
    </source>
</reference>
<organism evidence="6 7">
    <name type="scientific">Gulo gulo</name>
    <name type="common">Wolverine</name>
    <name type="synonym">Gluton</name>
    <dbReference type="NCBI Taxonomy" id="48420"/>
    <lineage>
        <taxon>Eukaryota</taxon>
        <taxon>Metazoa</taxon>
        <taxon>Chordata</taxon>
        <taxon>Craniata</taxon>
        <taxon>Vertebrata</taxon>
        <taxon>Euteleostomi</taxon>
        <taxon>Mammalia</taxon>
        <taxon>Eutheria</taxon>
        <taxon>Laurasiatheria</taxon>
        <taxon>Carnivora</taxon>
        <taxon>Caniformia</taxon>
        <taxon>Musteloidea</taxon>
        <taxon>Mustelidae</taxon>
        <taxon>Guloninae</taxon>
        <taxon>Gulo</taxon>
    </lineage>
</organism>
<accession>A0A9X9MAT9</accession>
<dbReference type="PROSITE" id="PS51797">
    <property type="entry name" value="TCTP_3"/>
    <property type="match status" value="1"/>
</dbReference>
<protein>
    <recommendedName>
        <fullName evidence="1">Translationally-controlled tumor protein</fullName>
    </recommendedName>
</protein>
<evidence type="ECO:0000256" key="1">
    <source>
        <dbReference type="ARBA" id="ARBA00040832"/>
    </source>
</evidence>
<sequence length="141" mass="16538">MTNKSNIDKVLIGENAFTEGLKDKGTQNTAISDVDIVMNHHLQETRFTKDIHEKYIKDYMKSVKGKLKEQRPERVKPFMTGAIGQIKHILANFTKYRFFIGEYMNPDNMVVIQNYNEDDVTPYMIYFKACLNVKICQHIWL</sequence>
<comment type="subunit">
    <text evidence="3">Homodimer. Interacts with STEAP3. Interacts with TSC22D1; interaction results in the destabilization of TSC22D1 protein.</text>
</comment>
<dbReference type="InterPro" id="IPR011057">
    <property type="entry name" value="Mss4-like_sf"/>
</dbReference>
<dbReference type="PANTHER" id="PTHR11991:SF0">
    <property type="entry name" value="TRANSLATIONALLY-CONTROLLED TUMOR PROTEIN"/>
    <property type="match status" value="1"/>
</dbReference>
<comment type="similarity">
    <text evidence="4">Belongs to the TCTP family.</text>
</comment>
<proteinExistence type="inferred from homology"/>
<evidence type="ECO:0000259" key="5">
    <source>
        <dbReference type="PROSITE" id="PS51797"/>
    </source>
</evidence>
<evidence type="ECO:0000256" key="2">
    <source>
        <dbReference type="ARBA" id="ARBA00046053"/>
    </source>
</evidence>
<name>A0A9X9MAT9_GULGU</name>
<dbReference type="InterPro" id="IPR018105">
    <property type="entry name" value="Translational_control_tumour_p"/>
</dbReference>
<gene>
    <name evidence="6" type="ORF">BN2614_LOCUS1</name>
</gene>
<dbReference type="Gene3D" id="2.170.150.10">
    <property type="entry name" value="Metal Binding Protein, Guanine Nucleotide Exchange Factor, Chain A"/>
    <property type="match status" value="1"/>
</dbReference>
<evidence type="ECO:0000256" key="4">
    <source>
        <dbReference type="PROSITE-ProRule" id="PRU01133"/>
    </source>
</evidence>
<dbReference type="GO" id="GO:0005737">
    <property type="term" value="C:cytoplasm"/>
    <property type="evidence" value="ECO:0007669"/>
    <property type="project" value="TreeGrafter"/>
</dbReference>
<dbReference type="Proteomes" id="UP000269945">
    <property type="component" value="Unassembled WGS sequence"/>
</dbReference>
<dbReference type="PRINTS" id="PR01653">
    <property type="entry name" value="TCTPROTEIN"/>
</dbReference>
<evidence type="ECO:0000313" key="6">
    <source>
        <dbReference type="EMBL" id="VCX41006.1"/>
    </source>
</evidence>
<comment type="function">
    <text evidence="2">Involved in calcium binding and microtubule stabilization. Acts as a negative regulator of TSC22D1-mediated apoptosis, via interaction with and destabilization of TSC22D1 protein.</text>
</comment>
<dbReference type="EMBL" id="CYRY02045537">
    <property type="protein sequence ID" value="VCX41006.1"/>
    <property type="molecule type" value="Genomic_DNA"/>
</dbReference>